<evidence type="ECO:0000313" key="2">
    <source>
        <dbReference type="EMBL" id="QTC88436.1"/>
    </source>
</evidence>
<organism evidence="2 3">
    <name type="scientific">Brevundimonas pondensis</name>
    <dbReference type="NCBI Taxonomy" id="2774189"/>
    <lineage>
        <taxon>Bacteria</taxon>
        <taxon>Pseudomonadati</taxon>
        <taxon>Pseudomonadota</taxon>
        <taxon>Alphaproteobacteria</taxon>
        <taxon>Caulobacterales</taxon>
        <taxon>Caulobacteraceae</taxon>
        <taxon>Brevundimonas</taxon>
    </lineage>
</organism>
<proteinExistence type="predicted"/>
<keyword evidence="1" id="KW-1133">Transmembrane helix</keyword>
<dbReference type="RefSeq" id="WP_207825646.1">
    <property type="nucleotide sequence ID" value="NZ_CP062006.1"/>
</dbReference>
<keyword evidence="3" id="KW-1185">Reference proteome</keyword>
<dbReference type="EMBL" id="CP062006">
    <property type="protein sequence ID" value="QTC88436.1"/>
    <property type="molecule type" value="Genomic_DNA"/>
</dbReference>
<gene>
    <name evidence="2" type="ORF">IFE19_03320</name>
</gene>
<name>A0ABX7SL72_9CAUL</name>
<dbReference type="Proteomes" id="UP000663942">
    <property type="component" value="Chromosome"/>
</dbReference>
<protein>
    <submittedName>
        <fullName evidence="2">Uncharacterized protein</fullName>
    </submittedName>
</protein>
<accession>A0ABX7SL72</accession>
<evidence type="ECO:0000256" key="1">
    <source>
        <dbReference type="SAM" id="Phobius"/>
    </source>
</evidence>
<feature type="transmembrane region" description="Helical" evidence="1">
    <location>
        <begin position="34"/>
        <end position="54"/>
    </location>
</feature>
<keyword evidence="1" id="KW-0472">Membrane</keyword>
<sequence>MSPAASLLALGAAGTASILGLALGRRLISPVRFAQIVGGLGCGLVVALTTTRLLSGGGHG</sequence>
<keyword evidence="1" id="KW-0812">Transmembrane</keyword>
<evidence type="ECO:0000313" key="3">
    <source>
        <dbReference type="Proteomes" id="UP000663942"/>
    </source>
</evidence>
<reference evidence="2 3" key="1">
    <citation type="submission" date="2020-09" db="EMBL/GenBank/DDBJ databases">
        <title>Brevundimonas sp. LVF1 isolated from an oligotrophic pond in Goettingen, Germany.</title>
        <authorList>
            <person name="Friedrich I."/>
            <person name="Klassen A."/>
            <person name="Neubauer H."/>
            <person name="Schneider D."/>
            <person name="Hertel R."/>
            <person name="Daniel R."/>
        </authorList>
    </citation>
    <scope>NUCLEOTIDE SEQUENCE [LARGE SCALE GENOMIC DNA]</scope>
    <source>
        <strain evidence="2 3">LVF1</strain>
    </source>
</reference>